<evidence type="ECO:0000313" key="2">
    <source>
        <dbReference type="Proteomes" id="UP000016521"/>
    </source>
</evidence>
<sequence length="51" mass="6022">MAITDQNQPIIDTRYKHNKQLCYKIFIMLITNKKAPKKGQNQKGNFKIENN</sequence>
<organism evidence="1 2">
    <name type="scientific">Pseudoalteromonas piscicida</name>
    <dbReference type="NCBI Taxonomy" id="43662"/>
    <lineage>
        <taxon>Bacteria</taxon>
        <taxon>Pseudomonadati</taxon>
        <taxon>Pseudomonadota</taxon>
        <taxon>Gammaproteobacteria</taxon>
        <taxon>Alteromonadales</taxon>
        <taxon>Pseudoalteromonadaceae</taxon>
        <taxon>Pseudoalteromonas</taxon>
    </lineage>
</organism>
<keyword evidence="2" id="KW-1185">Reference proteome</keyword>
<name>A0ABN5CJP5_PSEO7</name>
<reference evidence="1 2" key="1">
    <citation type="submission" date="2015-06" db="EMBL/GenBank/DDBJ databases">
        <authorList>
            <person name="Xie B.-B."/>
            <person name="Rong J.-C."/>
            <person name="Qin Q.-L."/>
            <person name="Zhang Y.-Z."/>
        </authorList>
    </citation>
    <scope>NUCLEOTIDE SEQUENCE [LARGE SCALE GENOMIC DNA]</scope>
    <source>
        <strain evidence="1 2">JCM 20779</strain>
    </source>
</reference>
<protein>
    <submittedName>
        <fullName evidence="1">Uncharacterized protein</fullName>
    </submittedName>
</protein>
<dbReference type="Proteomes" id="UP000016521">
    <property type="component" value="Chromosome I"/>
</dbReference>
<accession>A0ABN5CJP5</accession>
<evidence type="ECO:0000313" key="1">
    <source>
        <dbReference type="EMBL" id="ATD08858.1"/>
    </source>
</evidence>
<proteinExistence type="predicted"/>
<gene>
    <name evidence="1" type="ORF">PPIS_a4198</name>
</gene>
<dbReference type="EMBL" id="CP011924">
    <property type="protein sequence ID" value="ATD08858.1"/>
    <property type="molecule type" value="Genomic_DNA"/>
</dbReference>